<feature type="domain" description="SHSP" evidence="3">
    <location>
        <begin position="30"/>
        <end position="144"/>
    </location>
</feature>
<dbReference type="InterPro" id="IPR031107">
    <property type="entry name" value="Small_HSP"/>
</dbReference>
<protein>
    <submittedName>
        <fullName evidence="4">Hsp20/alpha crystallin family protein</fullName>
    </submittedName>
</protein>
<dbReference type="PROSITE" id="PS01031">
    <property type="entry name" value="SHSP"/>
    <property type="match status" value="1"/>
</dbReference>
<accession>A0A7C9TCE4</accession>
<dbReference type="Gene3D" id="2.60.40.790">
    <property type="match status" value="1"/>
</dbReference>
<dbReference type="InterPro" id="IPR008978">
    <property type="entry name" value="HSP20-like_chaperone"/>
</dbReference>
<dbReference type="SUPFAM" id="SSF49764">
    <property type="entry name" value="HSP20-like chaperones"/>
    <property type="match status" value="1"/>
</dbReference>
<evidence type="ECO:0000256" key="1">
    <source>
        <dbReference type="PROSITE-ProRule" id="PRU00285"/>
    </source>
</evidence>
<comment type="caution">
    <text evidence="4">The sequence shown here is derived from an EMBL/GenBank/DDBJ whole genome shotgun (WGS) entry which is preliminary data.</text>
</comment>
<evidence type="ECO:0000256" key="2">
    <source>
        <dbReference type="RuleBase" id="RU003616"/>
    </source>
</evidence>
<dbReference type="CDD" id="cd06471">
    <property type="entry name" value="ACD_LpsHSP_like"/>
    <property type="match status" value="1"/>
</dbReference>
<dbReference type="EMBL" id="JAAFGW010000183">
    <property type="protein sequence ID" value="NDP48947.1"/>
    <property type="molecule type" value="Genomic_DNA"/>
</dbReference>
<dbReference type="Pfam" id="PF00011">
    <property type="entry name" value="HSP20"/>
    <property type="match status" value="1"/>
</dbReference>
<dbReference type="Proteomes" id="UP000483432">
    <property type="component" value="Unassembled WGS sequence"/>
</dbReference>
<name>A0A7C9TCE4_9PROT</name>
<dbReference type="InterPro" id="IPR002068">
    <property type="entry name" value="A-crystallin/Hsp20_dom"/>
</dbReference>
<dbReference type="AlphaFoldDB" id="A0A7C9TCE4"/>
<comment type="similarity">
    <text evidence="1 2">Belongs to the small heat shock protein (HSP20) family.</text>
</comment>
<reference evidence="4 5" key="1">
    <citation type="submission" date="2019-09" db="EMBL/GenBank/DDBJ databases">
        <title>H2 Metabolism Revealed by Metagenomic Analysis in Subglacial Sediment of East Antarctica.</title>
        <authorList>
            <person name="Yang Z."/>
            <person name="Zhang Y."/>
            <person name="Lv Y."/>
            <person name="Yan W."/>
            <person name="Xiao X."/>
            <person name="Sun B."/>
            <person name="Ma H."/>
        </authorList>
    </citation>
    <scope>NUCLEOTIDE SEQUENCE [LARGE SCALE GENOMIC DNA]</scope>
    <source>
        <strain evidence="4">Bin2_2</strain>
    </source>
</reference>
<sequence>MNGLRLFEPIINPLEAVLPRFVDPWRLEKELFGGTDIRVDIVEKGDIYKVRADLPGVKKEDINVRIDGNIVQIDAHTEDAKEFKENGGKVLRCERYYGSVSRTFSLADDVDESKVVAKYSDGVLSLELPKKATSKSGTKRIAIQ</sequence>
<organism evidence="4 5">
    <name type="scientific">Sulfuriferula multivorans</name>
    <dbReference type="NCBI Taxonomy" id="1559896"/>
    <lineage>
        <taxon>Bacteria</taxon>
        <taxon>Pseudomonadati</taxon>
        <taxon>Pseudomonadota</taxon>
        <taxon>Betaproteobacteria</taxon>
        <taxon>Nitrosomonadales</taxon>
        <taxon>Sulfuricellaceae</taxon>
        <taxon>Sulfuriferula</taxon>
    </lineage>
</organism>
<dbReference type="PANTHER" id="PTHR11527">
    <property type="entry name" value="HEAT-SHOCK PROTEIN 20 FAMILY MEMBER"/>
    <property type="match status" value="1"/>
</dbReference>
<evidence type="ECO:0000313" key="5">
    <source>
        <dbReference type="Proteomes" id="UP000483432"/>
    </source>
</evidence>
<gene>
    <name evidence="4" type="ORF">GZ085_11295</name>
</gene>
<evidence type="ECO:0000313" key="4">
    <source>
        <dbReference type="EMBL" id="NDP48947.1"/>
    </source>
</evidence>
<evidence type="ECO:0000259" key="3">
    <source>
        <dbReference type="PROSITE" id="PS01031"/>
    </source>
</evidence>
<proteinExistence type="inferred from homology"/>